<dbReference type="Proteomes" id="UP000326729">
    <property type="component" value="Unassembled WGS sequence"/>
</dbReference>
<evidence type="ECO:0000259" key="1">
    <source>
        <dbReference type="Pfam" id="PF13503"/>
    </source>
</evidence>
<sequence precursor="true">MTDSLPRQWMLEQQRLGHVLCLVLDSENERDTRQSLLKICRYDQYSSVYGETQVADLADAGPFVFAFDQVNDSRIDELLKHPQRNWGWFASLQKGDLPTLVKHWRERLIIGARPDQALYRFHDNRVLSRALAHLPVEACPAYLGPAISVCYWQGTRWESTDNPAPGTYPVPDQPLWHQVPAPNQQADEIRLTNARRYLLAEHVEAYANLAEQHDPDMWLRSRLAQAQAWGWFAPDQLEFLLIQSLQAPAYKLAAHWRVRPDESPDEHFERVYQTTAFWQGEGAL</sequence>
<name>A0A5E6XLC8_PSEFL</name>
<accession>A0A5E6XLC8</accession>
<gene>
    <name evidence="2" type="ORF">PS659_05462</name>
</gene>
<dbReference type="AlphaFoldDB" id="A0A5E6XLC8"/>
<dbReference type="Pfam" id="PF13503">
    <property type="entry name" value="DUF4123"/>
    <property type="match status" value="1"/>
</dbReference>
<evidence type="ECO:0000313" key="2">
    <source>
        <dbReference type="EMBL" id="VVN41259.1"/>
    </source>
</evidence>
<dbReference type="InterPro" id="IPR025391">
    <property type="entry name" value="DUF4123"/>
</dbReference>
<reference evidence="2 3" key="1">
    <citation type="submission" date="2019-09" db="EMBL/GenBank/DDBJ databases">
        <authorList>
            <person name="Chandra G."/>
            <person name="Truman W A."/>
        </authorList>
    </citation>
    <scope>NUCLEOTIDE SEQUENCE [LARGE SCALE GENOMIC DNA]</scope>
    <source>
        <strain evidence="2">PS659</strain>
    </source>
</reference>
<dbReference type="OrthoDB" id="6980020at2"/>
<protein>
    <recommendedName>
        <fullName evidence="1">DUF4123 domain-containing protein</fullName>
    </recommendedName>
</protein>
<dbReference type="RefSeq" id="WP_150718931.1">
    <property type="nucleotide sequence ID" value="NZ_CABVGY010000044.1"/>
</dbReference>
<dbReference type="EMBL" id="CABVGY010000044">
    <property type="protein sequence ID" value="VVN41259.1"/>
    <property type="molecule type" value="Genomic_DNA"/>
</dbReference>
<proteinExistence type="predicted"/>
<evidence type="ECO:0000313" key="3">
    <source>
        <dbReference type="Proteomes" id="UP000326729"/>
    </source>
</evidence>
<organism evidence="2 3">
    <name type="scientific">Pseudomonas fluorescens</name>
    <dbReference type="NCBI Taxonomy" id="294"/>
    <lineage>
        <taxon>Bacteria</taxon>
        <taxon>Pseudomonadati</taxon>
        <taxon>Pseudomonadota</taxon>
        <taxon>Gammaproteobacteria</taxon>
        <taxon>Pseudomonadales</taxon>
        <taxon>Pseudomonadaceae</taxon>
        <taxon>Pseudomonas</taxon>
    </lineage>
</organism>
<feature type="domain" description="DUF4123" evidence="1">
    <location>
        <begin position="22"/>
        <end position="135"/>
    </location>
</feature>